<dbReference type="PANTHER" id="PTHR44943:SF8">
    <property type="entry name" value="TPR REPEAT-CONTAINING PROTEIN MJ0263"/>
    <property type="match status" value="1"/>
</dbReference>
<evidence type="ECO:0000256" key="1">
    <source>
        <dbReference type="ARBA" id="ARBA00022737"/>
    </source>
</evidence>
<accession>A0A8I1SV64</accession>
<feature type="signal peptide" evidence="5">
    <location>
        <begin position="1"/>
        <end position="21"/>
    </location>
</feature>
<dbReference type="Gene3D" id="1.25.40.10">
    <property type="entry name" value="Tetratricopeptide repeat domain"/>
    <property type="match status" value="1"/>
</dbReference>
<dbReference type="PROSITE" id="PS50005">
    <property type="entry name" value="TPR"/>
    <property type="match status" value="1"/>
</dbReference>
<dbReference type="AlphaFoldDB" id="A0A8I1SV64"/>
<dbReference type="EMBL" id="JAFKMR010000013">
    <property type="protein sequence ID" value="MBN8743842.1"/>
    <property type="molecule type" value="Genomic_DNA"/>
</dbReference>
<feature type="region of interest" description="Disordered" evidence="4">
    <location>
        <begin position="170"/>
        <end position="200"/>
    </location>
</feature>
<name>A0A8I1SV64_THIA3</name>
<evidence type="ECO:0000259" key="6">
    <source>
        <dbReference type="Pfam" id="PF24125"/>
    </source>
</evidence>
<dbReference type="PANTHER" id="PTHR44943">
    <property type="entry name" value="CELLULOSE SYNTHASE OPERON PROTEIN C"/>
    <property type="match status" value="1"/>
</dbReference>
<evidence type="ECO:0000256" key="4">
    <source>
        <dbReference type="SAM" id="MobiDB-lite"/>
    </source>
</evidence>
<dbReference type="InterPro" id="IPR056203">
    <property type="entry name" value="Cds6_C"/>
</dbReference>
<dbReference type="InterPro" id="IPR032710">
    <property type="entry name" value="NTF2-like_dom_sf"/>
</dbReference>
<keyword evidence="5" id="KW-0732">Signal</keyword>
<reference evidence="7" key="1">
    <citation type="submission" date="2021-02" db="EMBL/GenBank/DDBJ databases">
        <title>Thiocyanate and organic carbon inputs drive convergent selection for specific autotrophic Afipia and Thiobacillus strains within complex microbiomes.</title>
        <authorList>
            <person name="Huddy R.J."/>
            <person name="Sachdeva R."/>
            <person name="Kadzinga F."/>
            <person name="Kantor R.S."/>
            <person name="Harrison S.T.L."/>
            <person name="Banfield J.F."/>
        </authorList>
    </citation>
    <scope>NUCLEOTIDE SEQUENCE</scope>
    <source>
        <strain evidence="7">SCN18_13_7_16_R3_B_64_19</strain>
    </source>
</reference>
<dbReference type="InterPro" id="IPR051685">
    <property type="entry name" value="Ycf3/AcsC/BcsC/TPR_MFPF"/>
</dbReference>
<dbReference type="Pfam" id="PF14559">
    <property type="entry name" value="TPR_19"/>
    <property type="match status" value="1"/>
</dbReference>
<evidence type="ECO:0000256" key="5">
    <source>
        <dbReference type="SAM" id="SignalP"/>
    </source>
</evidence>
<organism evidence="7 8">
    <name type="scientific">Thiomonas arsenitoxydans (strain DSM 22701 / CIP 110005 / 3As)</name>
    <dbReference type="NCBI Taxonomy" id="426114"/>
    <lineage>
        <taxon>Bacteria</taxon>
        <taxon>Pseudomonadati</taxon>
        <taxon>Pseudomonadota</taxon>
        <taxon>Betaproteobacteria</taxon>
        <taxon>Burkholderiales</taxon>
        <taxon>Thiomonas</taxon>
    </lineage>
</organism>
<feature type="region of interest" description="Disordered" evidence="4">
    <location>
        <begin position="212"/>
        <end position="258"/>
    </location>
</feature>
<feature type="domain" description="Cds6 C-terminal" evidence="6">
    <location>
        <begin position="258"/>
        <end position="361"/>
    </location>
</feature>
<feature type="compositionally biased region" description="Low complexity" evidence="4">
    <location>
        <begin position="225"/>
        <end position="258"/>
    </location>
</feature>
<sequence>MRNRLLATLIALTLSAPTVWAADAASVSQSLQKGDLSIALTQVDTLLAQKPKDPQYQFLKGVILTEQKKDAQAIKIFQSLTEQYPELPEPYNNLAVLYAQQGQYDKARSALDMAIRTNPSYATAQANLGDIYAKLASQAYQKALQLAPDENASARVKLNLIRELFDQGKNPAAHPASAAPLKVTTAQPAKETKTEIKPAAVAPAPKPVVVAAEKPAAKPEPAPTAPVATKPAVPAPSENKPAPAAAPAQTNASEQAAVSEAVERWADAWQNKNLPGYFAAYALNFKPEKGMSLSAWKDQRRARISDKAKITVKVHALKVQIDGDKATARFRQHYTSGSLDFDGPKTLQMQRENGKWLIVREIVG</sequence>
<dbReference type="Pfam" id="PF24125">
    <property type="entry name" value="Cds6_C"/>
    <property type="match status" value="1"/>
</dbReference>
<evidence type="ECO:0000256" key="2">
    <source>
        <dbReference type="ARBA" id="ARBA00022803"/>
    </source>
</evidence>
<proteinExistence type="predicted"/>
<feature type="chain" id="PRO_5034486599" evidence="5">
    <location>
        <begin position="22"/>
        <end position="364"/>
    </location>
</feature>
<gene>
    <name evidence="7" type="ORF">J0I24_05995</name>
</gene>
<evidence type="ECO:0000313" key="7">
    <source>
        <dbReference type="EMBL" id="MBN8743842.1"/>
    </source>
</evidence>
<keyword evidence="1" id="KW-0677">Repeat</keyword>
<dbReference type="PROSITE" id="PS50293">
    <property type="entry name" value="TPR_REGION"/>
    <property type="match status" value="1"/>
</dbReference>
<dbReference type="Proteomes" id="UP000664800">
    <property type="component" value="Unassembled WGS sequence"/>
</dbReference>
<dbReference type="SUPFAM" id="SSF48452">
    <property type="entry name" value="TPR-like"/>
    <property type="match status" value="1"/>
</dbReference>
<evidence type="ECO:0000256" key="3">
    <source>
        <dbReference type="PROSITE-ProRule" id="PRU00339"/>
    </source>
</evidence>
<keyword evidence="2 3" id="KW-0802">TPR repeat</keyword>
<dbReference type="SMART" id="SM00028">
    <property type="entry name" value="TPR"/>
    <property type="match status" value="3"/>
</dbReference>
<comment type="caution">
    <text evidence="7">The sequence shown here is derived from an EMBL/GenBank/DDBJ whole genome shotgun (WGS) entry which is preliminary data.</text>
</comment>
<dbReference type="InterPro" id="IPR019734">
    <property type="entry name" value="TPR_rpt"/>
</dbReference>
<feature type="repeat" description="TPR" evidence="3">
    <location>
        <begin position="88"/>
        <end position="121"/>
    </location>
</feature>
<evidence type="ECO:0000313" key="8">
    <source>
        <dbReference type="Proteomes" id="UP000664800"/>
    </source>
</evidence>
<dbReference type="Gene3D" id="3.10.450.50">
    <property type="match status" value="1"/>
</dbReference>
<dbReference type="RefSeq" id="WP_276729119.1">
    <property type="nucleotide sequence ID" value="NZ_JAFKMR010000013.1"/>
</dbReference>
<protein>
    <submittedName>
        <fullName evidence="7">Tetratricopeptide repeat protein</fullName>
    </submittedName>
</protein>
<dbReference type="SUPFAM" id="SSF54427">
    <property type="entry name" value="NTF2-like"/>
    <property type="match status" value="1"/>
</dbReference>
<dbReference type="InterPro" id="IPR011990">
    <property type="entry name" value="TPR-like_helical_dom_sf"/>
</dbReference>